<dbReference type="RefSeq" id="WP_395437735.1">
    <property type="nucleotide sequence ID" value="NZ_JBAWKC010000002.1"/>
</dbReference>
<proteinExistence type="predicted"/>
<organism evidence="1 2">
    <name type="scientific">Gaetbulibacter aquiaggeris</name>
    <dbReference type="NCBI Taxonomy" id="1735373"/>
    <lineage>
        <taxon>Bacteria</taxon>
        <taxon>Pseudomonadati</taxon>
        <taxon>Bacteroidota</taxon>
        <taxon>Flavobacteriia</taxon>
        <taxon>Flavobacteriales</taxon>
        <taxon>Flavobacteriaceae</taxon>
        <taxon>Gaetbulibacter</taxon>
    </lineage>
</organism>
<accession>A0ABW7MRZ6</accession>
<keyword evidence="2" id="KW-1185">Reference proteome</keyword>
<evidence type="ECO:0000313" key="1">
    <source>
        <dbReference type="EMBL" id="MFH6768482.1"/>
    </source>
</evidence>
<dbReference type="Proteomes" id="UP001610104">
    <property type="component" value="Unassembled WGS sequence"/>
</dbReference>
<sequence>MLQDIRNDINKNIGNLEEGLLLLNEGKLSSLNVLNYIETKQVYAESMIKDFTNFTNYCDPVFTEASFENLKNVGVNLISNHLLRNRIIELFEIDMDILDVSYLNEHNNYMTSAANPVFSKYFYYNWKSIKSINEKIPFDYDMMMADKQFYSIYSCILYHQKIALLRSEVFIEKSKLLHAAFEEQINLLQ</sequence>
<dbReference type="EMBL" id="JBAWKC010000002">
    <property type="protein sequence ID" value="MFH6768482.1"/>
    <property type="molecule type" value="Genomic_DNA"/>
</dbReference>
<comment type="caution">
    <text evidence="1">The sequence shown here is derived from an EMBL/GenBank/DDBJ whole genome shotgun (WGS) entry which is preliminary data.</text>
</comment>
<reference evidence="1 2" key="1">
    <citation type="submission" date="2024-02" db="EMBL/GenBank/DDBJ databases">
        <title>A Gaetbulibacter species isolated from tidal flats and genomic insights of their niches.</title>
        <authorList>
            <person name="Ye Y."/>
        </authorList>
    </citation>
    <scope>NUCLEOTIDE SEQUENCE [LARGE SCALE GENOMIC DNA]</scope>
    <source>
        <strain evidence="1 2">KEM-8</strain>
    </source>
</reference>
<evidence type="ECO:0000313" key="2">
    <source>
        <dbReference type="Proteomes" id="UP001610104"/>
    </source>
</evidence>
<gene>
    <name evidence="1" type="ORF">V8G56_07030</name>
</gene>
<protein>
    <submittedName>
        <fullName evidence="1">Uncharacterized protein</fullName>
    </submittedName>
</protein>
<name>A0ABW7MRZ6_9FLAO</name>